<dbReference type="Proteomes" id="UP000443582">
    <property type="component" value="Unassembled WGS sequence"/>
</dbReference>
<keyword evidence="3" id="KW-1185">Reference proteome</keyword>
<accession>A0ABY0ILU8</accession>
<evidence type="ECO:0008006" key="4">
    <source>
        <dbReference type="Google" id="ProtNLM"/>
    </source>
</evidence>
<protein>
    <recommendedName>
        <fullName evidence="4">PilZ domain-containing protein</fullName>
    </recommendedName>
</protein>
<gene>
    <name evidence="2" type="ORF">DAY19_00200</name>
</gene>
<name>A0ABY0ILU8_9BACT</name>
<dbReference type="RefSeq" id="WP_114705166.1">
    <property type="nucleotide sequence ID" value="NZ_QDKL01000001.1"/>
</dbReference>
<organism evidence="2 3">
    <name type="scientific">Halobacteriovorax vibrionivorans</name>
    <dbReference type="NCBI Taxonomy" id="2152716"/>
    <lineage>
        <taxon>Bacteria</taxon>
        <taxon>Pseudomonadati</taxon>
        <taxon>Bdellovibrionota</taxon>
        <taxon>Bacteriovoracia</taxon>
        <taxon>Bacteriovoracales</taxon>
        <taxon>Halobacteriovoraceae</taxon>
        <taxon>Halobacteriovorax</taxon>
    </lineage>
</organism>
<evidence type="ECO:0000313" key="2">
    <source>
        <dbReference type="EMBL" id="RZF22222.1"/>
    </source>
</evidence>
<proteinExistence type="predicted"/>
<dbReference type="EMBL" id="QDKL01000001">
    <property type="protein sequence ID" value="RZF22222.1"/>
    <property type="molecule type" value="Genomic_DNA"/>
</dbReference>
<feature type="region of interest" description="Disordered" evidence="1">
    <location>
        <begin position="201"/>
        <end position="230"/>
    </location>
</feature>
<comment type="caution">
    <text evidence="2">The sequence shown here is derived from an EMBL/GenBank/DDBJ whole genome shotgun (WGS) entry which is preliminary data.</text>
</comment>
<sequence length="230" mass="26142">MIHGKSNDPVLIKRIPVKVWTLRSEVEEAVRLRYKEGEKPDLEDLIEIYKDKGELPVAEEVEDDNNELDPQALADAAMNGEETDNVTPINEKKVIKQFIPDLPKEKLFSGNLLLSELYMEGMYFFCEREFTQGQSIVVDIQIPNRIILNGIVVYSRTFNMKSRIISNASLPYRTGIKFTFLKEGERTLLRNFIKSFEPEVAQEAPKSVNATPASPAGGDDDDELDIFDDL</sequence>
<evidence type="ECO:0000256" key="1">
    <source>
        <dbReference type="SAM" id="MobiDB-lite"/>
    </source>
</evidence>
<reference evidence="3" key="1">
    <citation type="journal article" date="2019" name="Int. J. Syst. Evol. Microbiol.">
        <title>Halobacteriovorax valvorus sp. nov., a novel prokaryotic predator isolated from coastal seawater of China.</title>
        <authorList>
            <person name="Chen M.-X."/>
        </authorList>
    </citation>
    <scope>NUCLEOTIDE SEQUENCE [LARGE SCALE GENOMIC DNA]</scope>
    <source>
        <strain evidence="3">BL9</strain>
    </source>
</reference>
<feature type="compositionally biased region" description="Acidic residues" evidence="1">
    <location>
        <begin position="218"/>
        <end position="230"/>
    </location>
</feature>
<evidence type="ECO:0000313" key="3">
    <source>
        <dbReference type="Proteomes" id="UP000443582"/>
    </source>
</evidence>